<evidence type="ECO:0000313" key="2">
    <source>
        <dbReference type="Proteomes" id="UP001597297"/>
    </source>
</evidence>
<comment type="caution">
    <text evidence="1">The sequence shown here is derived from an EMBL/GenBank/DDBJ whole genome shotgun (WGS) entry which is preliminary data.</text>
</comment>
<proteinExistence type="predicted"/>
<organism evidence="1 2">
    <name type="scientific">Rubritalea spongiae</name>
    <dbReference type="NCBI Taxonomy" id="430797"/>
    <lineage>
        <taxon>Bacteria</taxon>
        <taxon>Pseudomonadati</taxon>
        <taxon>Verrucomicrobiota</taxon>
        <taxon>Verrucomicrobiia</taxon>
        <taxon>Verrucomicrobiales</taxon>
        <taxon>Rubritaleaceae</taxon>
        <taxon>Rubritalea</taxon>
    </lineage>
</organism>
<sequence>MNLPSIAQIQSIDNICDNDILPTIVNTLIECSPGETYDQQLKNAADLHPSVRTLQWYVLDTFIGMWENGGMQHVLLCEDDEVEHKQWELKKVIESCRIYECHKIADFIQQLLPKSEEWSRAITQLNQRENKGEDIGEHLFDEIWSQVDVLDSPFEELLETDNDIYDAMARDVQKHPELYLPSI</sequence>
<name>A0ABW5E8M4_9BACT</name>
<gene>
    <name evidence="1" type="ORF">ACFSQZ_14775</name>
</gene>
<dbReference type="Proteomes" id="UP001597297">
    <property type="component" value="Unassembled WGS sequence"/>
</dbReference>
<reference evidence="2" key="1">
    <citation type="journal article" date="2019" name="Int. J. Syst. Evol. Microbiol.">
        <title>The Global Catalogue of Microorganisms (GCM) 10K type strain sequencing project: providing services to taxonomists for standard genome sequencing and annotation.</title>
        <authorList>
            <consortium name="The Broad Institute Genomics Platform"/>
            <consortium name="The Broad Institute Genome Sequencing Center for Infectious Disease"/>
            <person name="Wu L."/>
            <person name="Ma J."/>
        </authorList>
    </citation>
    <scope>NUCLEOTIDE SEQUENCE [LARGE SCALE GENOMIC DNA]</scope>
    <source>
        <strain evidence="2">JCM 16545</strain>
    </source>
</reference>
<protein>
    <recommendedName>
        <fullName evidence="3">DUF4375 domain-containing protein</fullName>
    </recommendedName>
</protein>
<keyword evidence="2" id="KW-1185">Reference proteome</keyword>
<accession>A0ABW5E8M4</accession>
<dbReference type="EMBL" id="JBHUJC010000044">
    <property type="protein sequence ID" value="MFD2277730.1"/>
    <property type="molecule type" value="Genomic_DNA"/>
</dbReference>
<dbReference type="RefSeq" id="WP_377092586.1">
    <property type="nucleotide sequence ID" value="NZ_JBHSJM010000001.1"/>
</dbReference>
<evidence type="ECO:0000313" key="1">
    <source>
        <dbReference type="EMBL" id="MFD2277730.1"/>
    </source>
</evidence>
<evidence type="ECO:0008006" key="3">
    <source>
        <dbReference type="Google" id="ProtNLM"/>
    </source>
</evidence>